<evidence type="ECO:0000313" key="3">
    <source>
        <dbReference type="EMBL" id="SCU96762.1"/>
    </source>
</evidence>
<accession>A0A1G4JZU5</accession>
<dbReference type="InterPro" id="IPR035445">
    <property type="entry name" value="GYF-like_dom_sf"/>
</dbReference>
<dbReference type="STRING" id="1266660.A0A1G4JZU5"/>
<reference evidence="3 4" key="1">
    <citation type="submission" date="2016-03" db="EMBL/GenBank/DDBJ databases">
        <authorList>
            <person name="Devillers H."/>
        </authorList>
    </citation>
    <scope>NUCLEOTIDE SEQUENCE [LARGE SCALE GENOMIC DNA]</scope>
    <source>
        <strain evidence="3">CBS 10888</strain>
    </source>
</reference>
<feature type="compositionally biased region" description="Polar residues" evidence="1">
    <location>
        <begin position="77"/>
        <end position="88"/>
    </location>
</feature>
<sequence length="359" mass="41251">MRPKDVDKHQFDGVDEQGFKTKKRRKLELLEDFSESSSSDEEAEKDQPSSGEGRDLPPDNSEGPAKDDMFASDVEVDSTSARGTQNEPASGPEKHEEDALLSNSDSDGGIQMEAFNVDEESKSGTFDKLGNYVESKGNASEEEDELEQDQWINDYKDTKQVRQAKIAKEKMARRREQIKASASRNRRFFTFEESLQRLLYFMEDKETVLDVLGRLNKYRTRYKVGRHRTQTKSKKDNNAGAGSTDETRFQCTVNAVNMVTELLEIIQKKGVSDVYELTKGRVLELVEEELLGDEPVNNYHSKLWSFKWLNDPATLNKAFSNYEMQSWKMTYFQDSVIVKHVEDEDVPTNWLHISCLNFM</sequence>
<dbReference type="AlphaFoldDB" id="A0A1G4JZU5"/>
<organism evidence="3 4">
    <name type="scientific">Lachancea dasiensis</name>
    <dbReference type="NCBI Taxonomy" id="1072105"/>
    <lineage>
        <taxon>Eukaryota</taxon>
        <taxon>Fungi</taxon>
        <taxon>Dikarya</taxon>
        <taxon>Ascomycota</taxon>
        <taxon>Saccharomycotina</taxon>
        <taxon>Saccharomycetes</taxon>
        <taxon>Saccharomycetales</taxon>
        <taxon>Saccharomycetaceae</taxon>
        <taxon>Lachancea</taxon>
    </lineage>
</organism>
<evidence type="ECO:0000259" key="2">
    <source>
        <dbReference type="SMART" id="SM00444"/>
    </source>
</evidence>
<evidence type="ECO:0000256" key="1">
    <source>
        <dbReference type="SAM" id="MobiDB-lite"/>
    </source>
</evidence>
<dbReference type="GO" id="GO:0005682">
    <property type="term" value="C:U5 snRNP"/>
    <property type="evidence" value="ECO:0007669"/>
    <property type="project" value="InterPro"/>
</dbReference>
<gene>
    <name evidence="3" type="ORF">LADA_0H02608G</name>
</gene>
<dbReference type="InterPro" id="IPR039905">
    <property type="entry name" value="CD2BP2/Lin1"/>
</dbReference>
<keyword evidence="4" id="KW-1185">Reference proteome</keyword>
<feature type="region of interest" description="Disordered" evidence="1">
    <location>
        <begin position="1"/>
        <end position="128"/>
    </location>
</feature>
<dbReference type="EMBL" id="LT598461">
    <property type="protein sequence ID" value="SCU96762.1"/>
    <property type="molecule type" value="Genomic_DNA"/>
</dbReference>
<dbReference type="Pfam" id="PF02213">
    <property type="entry name" value="GYF"/>
    <property type="match status" value="1"/>
</dbReference>
<protein>
    <submittedName>
        <fullName evidence="3">LADA_0H02608g1_1</fullName>
    </submittedName>
</protein>
<feature type="compositionally biased region" description="Acidic residues" evidence="1">
    <location>
        <begin position="30"/>
        <end position="44"/>
    </location>
</feature>
<dbReference type="OrthoDB" id="331341at2759"/>
<dbReference type="SMART" id="SM00444">
    <property type="entry name" value="GYF"/>
    <property type="match status" value="1"/>
</dbReference>
<dbReference type="Proteomes" id="UP000190274">
    <property type="component" value="Chromosome H"/>
</dbReference>
<dbReference type="PANTHER" id="PTHR13138:SF3">
    <property type="entry name" value="CD2 ANTIGEN CYTOPLASMIC TAIL-BINDING PROTEIN 2"/>
    <property type="match status" value="1"/>
</dbReference>
<evidence type="ECO:0000313" key="4">
    <source>
        <dbReference type="Proteomes" id="UP000190274"/>
    </source>
</evidence>
<proteinExistence type="predicted"/>
<name>A0A1G4JZU5_9SACH</name>
<dbReference type="Gene3D" id="3.30.1490.40">
    <property type="match status" value="1"/>
</dbReference>
<feature type="region of interest" description="Disordered" evidence="1">
    <location>
        <begin position="224"/>
        <end position="245"/>
    </location>
</feature>
<feature type="domain" description="GYF" evidence="2">
    <location>
        <begin position="302"/>
        <end position="359"/>
    </location>
</feature>
<dbReference type="InterPro" id="IPR003169">
    <property type="entry name" value="GYF"/>
</dbReference>
<dbReference type="PANTHER" id="PTHR13138">
    <property type="entry name" value="PROTEIN LIN1"/>
    <property type="match status" value="1"/>
</dbReference>
<feature type="compositionally biased region" description="Basic and acidic residues" evidence="1">
    <location>
        <begin position="1"/>
        <end position="12"/>
    </location>
</feature>